<sequence length="262" mass="28243">MRYATITFEEHDDGLTVVTLNRPEAANATNTVMGRELLEIFEKFSLAPGAARCIVLTGRGEKAFCAGGDLKERKGMSDAQWQAQHLVFERLIRAILSCPVPIIAAVNGAAYAGGCEIAAAADFIYAASHARFALTEVTLGLIPGAGGTQNLTRAIGERRAKEVILTGLPFSAEEAHAWGFVNRICEPAVLLDAAMESGRRIAGNAPVAVRQAKQAVGRGAQMSIWDGLAFEIEAYNRCVPTEDRREGVLAFNEKRRPVFRGL</sequence>
<dbReference type="InterPro" id="IPR001753">
    <property type="entry name" value="Enoyl-CoA_hydra/iso"/>
</dbReference>
<evidence type="ECO:0000256" key="1">
    <source>
        <dbReference type="ARBA" id="ARBA00005254"/>
    </source>
</evidence>
<dbReference type="Gene3D" id="3.90.226.10">
    <property type="entry name" value="2-enoyl-CoA Hydratase, Chain A, domain 1"/>
    <property type="match status" value="1"/>
</dbReference>
<evidence type="ECO:0000313" key="4">
    <source>
        <dbReference type="Proteomes" id="UP000197361"/>
    </source>
</evidence>
<dbReference type="Proteomes" id="UP000197361">
    <property type="component" value="Unassembled WGS sequence"/>
</dbReference>
<dbReference type="FunFam" id="3.90.226.10:FF:000009">
    <property type="entry name" value="Carnitinyl-CoA dehydratase"/>
    <property type="match status" value="1"/>
</dbReference>
<dbReference type="EC" id="4.2.1.17" evidence="3"/>
<evidence type="ECO:0000313" key="3">
    <source>
        <dbReference type="EMBL" id="OWQ95463.1"/>
    </source>
</evidence>
<evidence type="ECO:0000256" key="2">
    <source>
        <dbReference type="ARBA" id="ARBA00023239"/>
    </source>
</evidence>
<dbReference type="RefSeq" id="WP_088441591.1">
    <property type="nucleotide sequence ID" value="NZ_BMMC01000009.1"/>
</dbReference>
<accession>A0A246JRA6</accession>
<dbReference type="EMBL" id="NISK01000003">
    <property type="protein sequence ID" value="OWQ95463.1"/>
    <property type="molecule type" value="Genomic_DNA"/>
</dbReference>
<comment type="caution">
    <text evidence="3">The sequence shown here is derived from an EMBL/GenBank/DDBJ whole genome shotgun (WGS) entry which is preliminary data.</text>
</comment>
<keyword evidence="4" id="KW-1185">Reference proteome</keyword>
<dbReference type="Gene3D" id="1.10.12.10">
    <property type="entry name" value="Lyase 2-enoyl-coa Hydratase, Chain A, domain 2"/>
    <property type="match status" value="1"/>
</dbReference>
<dbReference type="GO" id="GO:0006635">
    <property type="term" value="P:fatty acid beta-oxidation"/>
    <property type="evidence" value="ECO:0007669"/>
    <property type="project" value="TreeGrafter"/>
</dbReference>
<dbReference type="PANTHER" id="PTHR11941:SF54">
    <property type="entry name" value="ENOYL-COA HYDRATASE, MITOCHONDRIAL"/>
    <property type="match status" value="1"/>
</dbReference>
<dbReference type="AlphaFoldDB" id="A0A246JRA6"/>
<dbReference type="OrthoDB" id="9775794at2"/>
<dbReference type="FunFam" id="1.10.12.10:FF:000001">
    <property type="entry name" value="Probable enoyl-CoA hydratase, mitochondrial"/>
    <property type="match status" value="1"/>
</dbReference>
<keyword evidence="2 3" id="KW-0456">Lyase</keyword>
<reference evidence="3 4" key="1">
    <citation type="journal article" date="2010" name="Int. J. Syst. Evol. Microbiol.">
        <title>Sphingopyxis bauzanensis sp. nov., a psychrophilic bacterium isolated from soil.</title>
        <authorList>
            <person name="Zhang D.C."/>
            <person name="Liu H.C."/>
            <person name="Xin Y.H."/>
            <person name="Zhou Y.G."/>
            <person name="Schinner F."/>
            <person name="Margesin R."/>
        </authorList>
    </citation>
    <scope>NUCLEOTIDE SEQUENCE [LARGE SCALE GENOMIC DNA]</scope>
    <source>
        <strain evidence="3 4">DSM 22271</strain>
    </source>
</reference>
<protein>
    <submittedName>
        <fullName evidence="3">Enoyl-CoA hydratase</fullName>
        <ecNumber evidence="3">4.2.1.17</ecNumber>
    </submittedName>
</protein>
<proteinExistence type="inferred from homology"/>
<comment type="similarity">
    <text evidence="1">Belongs to the enoyl-CoA hydratase/isomerase family.</text>
</comment>
<dbReference type="InterPro" id="IPR014748">
    <property type="entry name" value="Enoyl-CoA_hydra_C"/>
</dbReference>
<dbReference type="CDD" id="cd06558">
    <property type="entry name" value="crotonase-like"/>
    <property type="match status" value="1"/>
</dbReference>
<dbReference type="PANTHER" id="PTHR11941">
    <property type="entry name" value="ENOYL-COA HYDRATASE-RELATED"/>
    <property type="match status" value="1"/>
</dbReference>
<gene>
    <name evidence="3" type="ORF">CDQ92_11565</name>
</gene>
<dbReference type="SUPFAM" id="SSF52096">
    <property type="entry name" value="ClpP/crotonase"/>
    <property type="match status" value="1"/>
</dbReference>
<organism evidence="3 4">
    <name type="scientific">Sphingopyxis bauzanensis</name>
    <dbReference type="NCBI Taxonomy" id="651663"/>
    <lineage>
        <taxon>Bacteria</taxon>
        <taxon>Pseudomonadati</taxon>
        <taxon>Pseudomonadota</taxon>
        <taxon>Alphaproteobacteria</taxon>
        <taxon>Sphingomonadales</taxon>
        <taxon>Sphingomonadaceae</taxon>
        <taxon>Sphingopyxis</taxon>
    </lineage>
</organism>
<dbReference type="Pfam" id="PF00378">
    <property type="entry name" value="ECH_1"/>
    <property type="match status" value="1"/>
</dbReference>
<dbReference type="GO" id="GO:0004300">
    <property type="term" value="F:enoyl-CoA hydratase activity"/>
    <property type="evidence" value="ECO:0007669"/>
    <property type="project" value="UniProtKB-EC"/>
</dbReference>
<name>A0A246JRA6_9SPHN</name>
<dbReference type="InterPro" id="IPR029045">
    <property type="entry name" value="ClpP/crotonase-like_dom_sf"/>
</dbReference>